<dbReference type="SUPFAM" id="SSF54001">
    <property type="entry name" value="Cysteine proteinases"/>
    <property type="match status" value="1"/>
</dbReference>
<sequence>MNKLLTTLALTFSINVSAQSVPSLAEIPLTMSASQSGALTNTIYLEVETRQAASLVKHLSNYSGVTTEQLSKNTVAVGLTHQPRFTGAVQSKYAQPSFVIDTEEPATRAFIEGFTKTRTDTDELEAITAYVSEYINEPTYIHGFNLASTVATQRSGDCTEFATLTTALARGLGMPARLTIGTVITAYAESADAFGHAWTEVWYKGKWQIIDAALYGAEGQQFYYLPTGILDNEGPGFAMSLVMASSLFPNRVVNVQNLQ</sequence>
<dbReference type="Proteomes" id="UP001595477">
    <property type="component" value="Unassembled WGS sequence"/>
</dbReference>
<evidence type="ECO:0000313" key="3">
    <source>
        <dbReference type="EMBL" id="MFC3200765.1"/>
    </source>
</evidence>
<dbReference type="EMBL" id="JBHRSX010000008">
    <property type="protein sequence ID" value="MFC3200765.1"/>
    <property type="molecule type" value="Genomic_DNA"/>
</dbReference>
<protein>
    <submittedName>
        <fullName evidence="3">Transglutaminase family protein</fullName>
    </submittedName>
</protein>
<dbReference type="InterPro" id="IPR038765">
    <property type="entry name" value="Papain-like_cys_pep_sf"/>
</dbReference>
<keyword evidence="4" id="KW-1185">Reference proteome</keyword>
<organism evidence="3 4">
    <name type="scientific">Alteromonas oceani</name>
    <dbReference type="NCBI Taxonomy" id="2071609"/>
    <lineage>
        <taxon>Bacteria</taxon>
        <taxon>Pseudomonadati</taxon>
        <taxon>Pseudomonadota</taxon>
        <taxon>Gammaproteobacteria</taxon>
        <taxon>Alteromonadales</taxon>
        <taxon>Alteromonadaceae</taxon>
        <taxon>Alteromonas/Salinimonas group</taxon>
        <taxon>Alteromonas</taxon>
    </lineage>
</organism>
<dbReference type="SMART" id="SM00460">
    <property type="entry name" value="TGc"/>
    <property type="match status" value="1"/>
</dbReference>
<dbReference type="Pfam" id="PF01841">
    <property type="entry name" value="Transglut_core"/>
    <property type="match status" value="1"/>
</dbReference>
<evidence type="ECO:0000256" key="1">
    <source>
        <dbReference type="SAM" id="SignalP"/>
    </source>
</evidence>
<keyword evidence="1" id="KW-0732">Signal</keyword>
<dbReference type="Gene3D" id="3.10.620.30">
    <property type="match status" value="1"/>
</dbReference>
<feature type="domain" description="Transglutaminase-like" evidence="2">
    <location>
        <begin position="150"/>
        <end position="214"/>
    </location>
</feature>
<comment type="caution">
    <text evidence="3">The sequence shown here is derived from an EMBL/GenBank/DDBJ whole genome shotgun (WGS) entry which is preliminary data.</text>
</comment>
<reference evidence="4" key="1">
    <citation type="journal article" date="2019" name="Int. J. Syst. Evol. Microbiol.">
        <title>The Global Catalogue of Microorganisms (GCM) 10K type strain sequencing project: providing services to taxonomists for standard genome sequencing and annotation.</title>
        <authorList>
            <consortium name="The Broad Institute Genomics Platform"/>
            <consortium name="The Broad Institute Genome Sequencing Center for Infectious Disease"/>
            <person name="Wu L."/>
            <person name="Ma J."/>
        </authorList>
    </citation>
    <scope>NUCLEOTIDE SEQUENCE [LARGE SCALE GENOMIC DNA]</scope>
    <source>
        <strain evidence="4">KCTC 52449</strain>
    </source>
</reference>
<feature type="chain" id="PRO_5047341918" evidence="1">
    <location>
        <begin position="19"/>
        <end position="259"/>
    </location>
</feature>
<proteinExistence type="predicted"/>
<dbReference type="RefSeq" id="WP_123327208.1">
    <property type="nucleotide sequence ID" value="NZ_JBHRSX010000008.1"/>
</dbReference>
<name>A0ABV7JRN0_9ALTE</name>
<feature type="signal peptide" evidence="1">
    <location>
        <begin position="1"/>
        <end position="18"/>
    </location>
</feature>
<accession>A0ABV7JRN0</accession>
<evidence type="ECO:0000259" key="2">
    <source>
        <dbReference type="SMART" id="SM00460"/>
    </source>
</evidence>
<dbReference type="PANTHER" id="PTHR33490">
    <property type="entry name" value="BLR5614 PROTEIN-RELATED"/>
    <property type="match status" value="1"/>
</dbReference>
<dbReference type="InterPro" id="IPR002931">
    <property type="entry name" value="Transglutaminase-like"/>
</dbReference>
<evidence type="ECO:0000313" key="4">
    <source>
        <dbReference type="Proteomes" id="UP001595477"/>
    </source>
</evidence>
<gene>
    <name evidence="3" type="ORF">ACFOEW_02890</name>
</gene>